<dbReference type="OrthoDB" id="770454at2"/>
<reference evidence="1 2" key="2">
    <citation type="submission" date="2016-06" db="EMBL/GenBank/DDBJ databases">
        <title>Pedobacter psychrophilus sp. nov., isolated from Antarctic fragmentary rock.</title>
        <authorList>
            <person name="Svec P."/>
        </authorList>
    </citation>
    <scope>NUCLEOTIDE SEQUENCE [LARGE SCALE GENOMIC DNA]</scope>
    <source>
        <strain evidence="1 2">CCM 8644</strain>
    </source>
</reference>
<name>A0A179DI88_9SPHI</name>
<keyword evidence="2" id="KW-1185">Reference proteome</keyword>
<dbReference type="STRING" id="1826909.A5893_07265"/>
<evidence type="ECO:0000313" key="1">
    <source>
        <dbReference type="EMBL" id="OAQ40731.1"/>
    </source>
</evidence>
<dbReference type="EMBL" id="LWHJ01000022">
    <property type="protein sequence ID" value="OAQ40731.1"/>
    <property type="molecule type" value="Genomic_DNA"/>
</dbReference>
<sequence length="77" mass="9117">MNIQLEKLELLETIVNTKDQSLILELQSFLNSRSLDWFDELNEEQKKEIAEGINDADNNQTISHKEAIRLFEKWNLK</sequence>
<gene>
    <name evidence="1" type="ORF">A5893_07265</name>
</gene>
<reference evidence="1 2" key="1">
    <citation type="submission" date="2016-04" db="EMBL/GenBank/DDBJ databases">
        <authorList>
            <person name="Evans L.H."/>
            <person name="Alamgir A."/>
            <person name="Owens N."/>
            <person name="Weber N.D."/>
            <person name="Virtaneva K."/>
            <person name="Barbian K."/>
            <person name="Babar A."/>
            <person name="Rosenke K."/>
        </authorList>
    </citation>
    <scope>NUCLEOTIDE SEQUENCE [LARGE SCALE GENOMIC DNA]</scope>
    <source>
        <strain evidence="1 2">CCM 8644</strain>
    </source>
</reference>
<dbReference type="Proteomes" id="UP000078459">
    <property type="component" value="Unassembled WGS sequence"/>
</dbReference>
<dbReference type="RefSeq" id="WP_068821962.1">
    <property type="nucleotide sequence ID" value="NZ_LWHJ01000022.1"/>
</dbReference>
<evidence type="ECO:0000313" key="2">
    <source>
        <dbReference type="Proteomes" id="UP000078459"/>
    </source>
</evidence>
<comment type="caution">
    <text evidence="1">The sequence shown here is derived from an EMBL/GenBank/DDBJ whole genome shotgun (WGS) entry which is preliminary data.</text>
</comment>
<proteinExistence type="predicted"/>
<protein>
    <recommendedName>
        <fullName evidence="3">Addiction module protein</fullName>
    </recommendedName>
</protein>
<dbReference type="AlphaFoldDB" id="A0A179DI88"/>
<accession>A0A179DI88</accession>
<evidence type="ECO:0008006" key="3">
    <source>
        <dbReference type="Google" id="ProtNLM"/>
    </source>
</evidence>
<organism evidence="1 2">
    <name type="scientific">Pedobacter psychrophilus</name>
    <dbReference type="NCBI Taxonomy" id="1826909"/>
    <lineage>
        <taxon>Bacteria</taxon>
        <taxon>Pseudomonadati</taxon>
        <taxon>Bacteroidota</taxon>
        <taxon>Sphingobacteriia</taxon>
        <taxon>Sphingobacteriales</taxon>
        <taxon>Sphingobacteriaceae</taxon>
        <taxon>Pedobacter</taxon>
    </lineage>
</organism>